<evidence type="ECO:0000313" key="3">
    <source>
        <dbReference type="Proteomes" id="UP000663879"/>
    </source>
</evidence>
<dbReference type="GO" id="GO:0016192">
    <property type="term" value="P:vesicle-mediated transport"/>
    <property type="evidence" value="ECO:0007669"/>
    <property type="project" value="InterPro"/>
</dbReference>
<dbReference type="Pfam" id="PF00995">
    <property type="entry name" value="Sec1"/>
    <property type="match status" value="1"/>
</dbReference>
<evidence type="ECO:0000256" key="1">
    <source>
        <dbReference type="ARBA" id="ARBA00009884"/>
    </source>
</evidence>
<sequence>MSGTVAKHVTLVSELSRLVSAHNLLEVSETEQQLACQEEHSDSLQKIRNLMEDTKVRTSDILRSVCLYALRYEKSNSSELNSLKNSLLKRGGLTEQQRDFVNKICAYGGVKYREADLFLNQNAMAFTKRILKGFKGVDNIYTQHTPLVKDLVEQLIKGRLKETSFPFLGNTIKDRPQEIIVFMVGGITYEETLAIHNINKAYAGNIKVILGGTFLHNLKSFMDEVTTLVDAQKEYKTNLRANLSSAMKDA</sequence>
<comment type="caution">
    <text evidence="2">The sequence shown here is derived from an EMBL/GenBank/DDBJ whole genome shotgun (WGS) entry which is preliminary data.</text>
</comment>
<dbReference type="InterPro" id="IPR036045">
    <property type="entry name" value="Sec1-like_sf"/>
</dbReference>
<dbReference type="OrthoDB" id="10266265at2759"/>
<dbReference type="EMBL" id="CAJNOC010000540">
    <property type="protein sequence ID" value="CAF0774192.1"/>
    <property type="molecule type" value="Genomic_DNA"/>
</dbReference>
<dbReference type="SUPFAM" id="SSF56815">
    <property type="entry name" value="Sec1/munc18-like (SM) proteins"/>
    <property type="match status" value="1"/>
</dbReference>
<dbReference type="Gene3D" id="3.40.50.1910">
    <property type="match status" value="1"/>
</dbReference>
<name>A0A813QW35_9BILA</name>
<protein>
    <recommendedName>
        <fullName evidence="4">Vacuolar protein sorting-associated protein 45</fullName>
    </recommendedName>
</protein>
<dbReference type="Gene3D" id="1.25.40.60">
    <property type="match status" value="1"/>
</dbReference>
<dbReference type="AlphaFoldDB" id="A0A813QW35"/>
<evidence type="ECO:0000313" key="2">
    <source>
        <dbReference type="EMBL" id="CAF0774192.1"/>
    </source>
</evidence>
<comment type="similarity">
    <text evidence="1">Belongs to the STXBP/unc-18/SEC1 family.</text>
</comment>
<organism evidence="2 3">
    <name type="scientific">Brachionus calyciflorus</name>
    <dbReference type="NCBI Taxonomy" id="104777"/>
    <lineage>
        <taxon>Eukaryota</taxon>
        <taxon>Metazoa</taxon>
        <taxon>Spiralia</taxon>
        <taxon>Gnathifera</taxon>
        <taxon>Rotifera</taxon>
        <taxon>Eurotatoria</taxon>
        <taxon>Monogononta</taxon>
        <taxon>Pseudotrocha</taxon>
        <taxon>Ploima</taxon>
        <taxon>Brachionidae</taxon>
        <taxon>Brachionus</taxon>
    </lineage>
</organism>
<dbReference type="InterPro" id="IPR001619">
    <property type="entry name" value="Sec1-like"/>
</dbReference>
<dbReference type="InterPro" id="IPR027482">
    <property type="entry name" value="Sec1-like_dom2"/>
</dbReference>
<proteinExistence type="inferred from homology"/>
<dbReference type="PANTHER" id="PTHR11679">
    <property type="entry name" value="VESICLE PROTEIN SORTING-ASSOCIATED"/>
    <property type="match status" value="1"/>
</dbReference>
<reference evidence="2" key="1">
    <citation type="submission" date="2021-02" db="EMBL/GenBank/DDBJ databases">
        <authorList>
            <person name="Nowell W R."/>
        </authorList>
    </citation>
    <scope>NUCLEOTIDE SEQUENCE</scope>
    <source>
        <strain evidence="2">Ploen Becks lab</strain>
    </source>
</reference>
<evidence type="ECO:0008006" key="4">
    <source>
        <dbReference type="Google" id="ProtNLM"/>
    </source>
</evidence>
<gene>
    <name evidence="2" type="ORF">OXX778_LOCUS5114</name>
</gene>
<accession>A0A813QW35</accession>
<keyword evidence="3" id="KW-1185">Reference proteome</keyword>
<dbReference type="Proteomes" id="UP000663879">
    <property type="component" value="Unassembled WGS sequence"/>
</dbReference>